<dbReference type="AlphaFoldDB" id="A0A0J1ENU5"/>
<organism evidence="1 2">
    <name type="scientific">Rhodopirellula islandica</name>
    <dbReference type="NCBI Taxonomy" id="595434"/>
    <lineage>
        <taxon>Bacteria</taxon>
        <taxon>Pseudomonadati</taxon>
        <taxon>Planctomycetota</taxon>
        <taxon>Planctomycetia</taxon>
        <taxon>Pirellulales</taxon>
        <taxon>Pirellulaceae</taxon>
        <taxon>Rhodopirellula</taxon>
    </lineage>
</organism>
<proteinExistence type="predicted"/>
<evidence type="ECO:0000313" key="2">
    <source>
        <dbReference type="Proteomes" id="UP000036367"/>
    </source>
</evidence>
<dbReference type="EMBL" id="LECT01000007">
    <property type="protein sequence ID" value="KLU07164.1"/>
    <property type="molecule type" value="Genomic_DNA"/>
</dbReference>
<comment type="caution">
    <text evidence="1">The sequence shown here is derived from an EMBL/GenBank/DDBJ whole genome shotgun (WGS) entry which is preliminary data.</text>
</comment>
<gene>
    <name evidence="1" type="ORF">RISK_000965</name>
</gene>
<name>A0A0J1ENU5_RHOIS</name>
<sequence>MRDPSSEPIPARSSTTATPCVLGHQLLRAAVPVHAPPPIFSRSCLIRQMAMIDGDGLRS</sequence>
<protein>
    <submittedName>
        <fullName evidence="1">Uncharacterized protein</fullName>
    </submittedName>
</protein>
<dbReference type="Proteomes" id="UP000036367">
    <property type="component" value="Unassembled WGS sequence"/>
</dbReference>
<dbReference type="STRING" id="595434.RISK_000965"/>
<dbReference type="PATRIC" id="fig|595434.4.peg.925"/>
<accession>A0A0J1ENU5</accession>
<reference evidence="1" key="1">
    <citation type="submission" date="2015-05" db="EMBL/GenBank/DDBJ databases">
        <title>Permanent draft genome of Rhodopirellula islandicus K833.</title>
        <authorList>
            <person name="Kizina J."/>
            <person name="Richter M."/>
            <person name="Glockner F.O."/>
            <person name="Harder J."/>
        </authorList>
    </citation>
    <scope>NUCLEOTIDE SEQUENCE [LARGE SCALE GENOMIC DNA]</scope>
    <source>
        <strain evidence="1">K833</strain>
    </source>
</reference>
<evidence type="ECO:0000313" key="1">
    <source>
        <dbReference type="EMBL" id="KLU07164.1"/>
    </source>
</evidence>
<keyword evidence="2" id="KW-1185">Reference proteome</keyword>